<proteinExistence type="predicted"/>
<keyword evidence="3" id="KW-1185">Reference proteome</keyword>
<gene>
    <name evidence="2" type="ORF">JCM16418_3867</name>
</gene>
<dbReference type="AlphaFoldDB" id="W7YQK1"/>
<dbReference type="Proteomes" id="UP000019364">
    <property type="component" value="Unassembled WGS sequence"/>
</dbReference>
<dbReference type="STRING" id="1236976.JCM16418_3867"/>
<dbReference type="RefSeq" id="WP_242403889.1">
    <property type="nucleotide sequence ID" value="NZ_BAVZ01000014.1"/>
</dbReference>
<name>W7YQK1_9BACL</name>
<accession>W7YQK1</accession>
<feature type="compositionally biased region" description="Basic and acidic residues" evidence="1">
    <location>
        <begin position="1"/>
        <end position="15"/>
    </location>
</feature>
<evidence type="ECO:0000313" key="3">
    <source>
        <dbReference type="Proteomes" id="UP000019364"/>
    </source>
</evidence>
<sequence length="55" mass="6188">MTIHDESNELNELLKPKPNSYQQDGNGFTPLDPPKLVTAKDPEELAMAVRHLTDK</sequence>
<evidence type="ECO:0000313" key="2">
    <source>
        <dbReference type="EMBL" id="GAF09713.1"/>
    </source>
</evidence>
<comment type="caution">
    <text evidence="2">The sequence shown here is derived from an EMBL/GenBank/DDBJ whole genome shotgun (WGS) entry which is preliminary data.</text>
</comment>
<organism evidence="2 3">
    <name type="scientific">Paenibacillus pini JCM 16418</name>
    <dbReference type="NCBI Taxonomy" id="1236976"/>
    <lineage>
        <taxon>Bacteria</taxon>
        <taxon>Bacillati</taxon>
        <taxon>Bacillota</taxon>
        <taxon>Bacilli</taxon>
        <taxon>Bacillales</taxon>
        <taxon>Paenibacillaceae</taxon>
        <taxon>Paenibacillus</taxon>
    </lineage>
</organism>
<feature type="region of interest" description="Disordered" evidence="1">
    <location>
        <begin position="1"/>
        <end position="37"/>
    </location>
</feature>
<dbReference type="EMBL" id="BAVZ01000014">
    <property type="protein sequence ID" value="GAF09713.1"/>
    <property type="molecule type" value="Genomic_DNA"/>
</dbReference>
<evidence type="ECO:0000256" key="1">
    <source>
        <dbReference type="SAM" id="MobiDB-lite"/>
    </source>
</evidence>
<protein>
    <submittedName>
        <fullName evidence="2">Uncharacterized protein</fullName>
    </submittedName>
</protein>
<reference evidence="2 3" key="1">
    <citation type="journal article" date="2014" name="Genome Announc.">
        <title>Draft Genome Sequence of Paenibacillus pini JCM 16418T, Isolated from the Rhizosphere of Pine Tree.</title>
        <authorList>
            <person name="Yuki M."/>
            <person name="Oshima K."/>
            <person name="Suda W."/>
            <person name="Oshida Y."/>
            <person name="Kitamura K."/>
            <person name="Iida Y."/>
            <person name="Hattori M."/>
            <person name="Ohkuma M."/>
        </authorList>
    </citation>
    <scope>NUCLEOTIDE SEQUENCE [LARGE SCALE GENOMIC DNA]</scope>
    <source>
        <strain evidence="2 3">JCM 16418</strain>
    </source>
</reference>